<keyword evidence="3" id="KW-1185">Reference proteome</keyword>
<reference evidence="2 3" key="1">
    <citation type="submission" date="2017-11" db="EMBL/GenBank/DDBJ databases">
        <title>Genomic Encyclopedia of Archaeal and Bacterial Type Strains, Phase II (KMG-II): From Individual Species to Whole Genera.</title>
        <authorList>
            <person name="Goeker M."/>
        </authorList>
    </citation>
    <scope>NUCLEOTIDE SEQUENCE [LARGE SCALE GENOMIC DNA]</scope>
    <source>
        <strain evidence="2 3">DSM 27763</strain>
    </source>
</reference>
<proteinExistence type="predicted"/>
<gene>
    <name evidence="2" type="ORF">CLV56_1193</name>
</gene>
<dbReference type="OrthoDB" id="3210158at2"/>
<dbReference type="InterPro" id="IPR021391">
    <property type="entry name" value="DUF3027"/>
</dbReference>
<evidence type="ECO:0000313" key="3">
    <source>
        <dbReference type="Proteomes" id="UP000230842"/>
    </source>
</evidence>
<evidence type="ECO:0000313" key="2">
    <source>
        <dbReference type="EMBL" id="PJJ56974.1"/>
    </source>
</evidence>
<name>A0A0B2B3D9_9ACTN</name>
<accession>A0A0B2B3D9</accession>
<comment type="caution">
    <text evidence="2">The sequence shown here is derived from an EMBL/GenBank/DDBJ whole genome shotgun (WGS) entry which is preliminary data.</text>
</comment>
<feature type="region of interest" description="Disordered" evidence="1">
    <location>
        <begin position="235"/>
        <end position="260"/>
    </location>
</feature>
<protein>
    <recommendedName>
        <fullName evidence="4">DUF3027 family protein</fullName>
    </recommendedName>
</protein>
<dbReference type="RefSeq" id="WP_039367965.1">
    <property type="nucleotide sequence ID" value="NZ_PGEZ01000001.1"/>
</dbReference>
<organism evidence="2 3">
    <name type="scientific">Mumia flava</name>
    <dbReference type="NCBI Taxonomy" id="1348852"/>
    <lineage>
        <taxon>Bacteria</taxon>
        <taxon>Bacillati</taxon>
        <taxon>Actinomycetota</taxon>
        <taxon>Actinomycetes</taxon>
        <taxon>Propionibacteriales</taxon>
        <taxon>Nocardioidaceae</taxon>
        <taxon>Mumia</taxon>
    </lineage>
</organism>
<dbReference type="AlphaFoldDB" id="A0A0B2B3D9"/>
<evidence type="ECO:0000256" key="1">
    <source>
        <dbReference type="SAM" id="MobiDB-lite"/>
    </source>
</evidence>
<dbReference type="EMBL" id="PGEZ01000001">
    <property type="protein sequence ID" value="PJJ56974.1"/>
    <property type="molecule type" value="Genomic_DNA"/>
</dbReference>
<evidence type="ECO:0008006" key="4">
    <source>
        <dbReference type="Google" id="ProtNLM"/>
    </source>
</evidence>
<sequence length="260" mass="27665">MPPSTRAVKLDSVAADAVEQARAALIDEVGTERVGDYLGARAEGDRVVTHTFAAQQGGYRGWHWSVTVVRAARQKRVTIDEIVLLPGDQAIVAPAWTPYADRVQPGDLSPGDLLPPEEADVRLAPAWFTGDAAVDDEIDPTSVRPIADEVGLGRIEVLSLEGRDLAAQRWHDGSQGPDNALTRQAPGSCRTCGFMVWLTPPLGNRFGVCANGMANDDGRVVAFDHGCGAHSQTKVKRPAASAAPPPVHDTVTVDDIDPLV</sequence>
<dbReference type="Pfam" id="PF11228">
    <property type="entry name" value="DUF3027"/>
    <property type="match status" value="1"/>
</dbReference>
<dbReference type="Proteomes" id="UP000230842">
    <property type="component" value="Unassembled WGS sequence"/>
</dbReference>